<dbReference type="InterPro" id="IPR001185">
    <property type="entry name" value="MS_channel"/>
</dbReference>
<evidence type="ECO:0000256" key="2">
    <source>
        <dbReference type="ARBA" id="ARBA00007254"/>
    </source>
</evidence>
<dbReference type="AlphaFoldDB" id="A0A420WY88"/>
<dbReference type="EMBL" id="RBIN01000003">
    <property type="protein sequence ID" value="RKR06153.1"/>
    <property type="molecule type" value="Genomic_DNA"/>
</dbReference>
<evidence type="ECO:0000256" key="7">
    <source>
        <dbReference type="ARBA" id="ARBA00023065"/>
    </source>
</evidence>
<sequence length="164" mass="17322">MAGSGFLKEFRDFAVRGNVVDMAVGIVVGTAFTAIVNSLVRDVFSPLIGLMTGGMNFANLFMVVRQGVTPGPYTTLADAQAAGAVTLNYGLLLNAVISFVIVAMMAFVLIRNVNRLRRLHHADEPSSQAPTTKGCPYCVTSIPIAATRCPACTSQLDVRPDAAS</sequence>
<keyword evidence="5 10" id="KW-0812">Transmembrane</keyword>
<dbReference type="OrthoDB" id="9810350at2"/>
<evidence type="ECO:0000313" key="12">
    <source>
        <dbReference type="Proteomes" id="UP000281975"/>
    </source>
</evidence>
<comment type="similarity">
    <text evidence="2 10">Belongs to the MscL family.</text>
</comment>
<dbReference type="Pfam" id="PF01741">
    <property type="entry name" value="MscL"/>
    <property type="match status" value="1"/>
</dbReference>
<gene>
    <name evidence="10" type="primary">mscL</name>
    <name evidence="11" type="ORF">C7446_1090</name>
</gene>
<dbReference type="PROSITE" id="PS01327">
    <property type="entry name" value="MSCL"/>
    <property type="match status" value="1"/>
</dbReference>
<dbReference type="Gene3D" id="1.10.1200.120">
    <property type="entry name" value="Large-conductance mechanosensitive channel, MscL, domain 1"/>
    <property type="match status" value="1"/>
</dbReference>
<keyword evidence="12" id="KW-1185">Reference proteome</keyword>
<dbReference type="InterPro" id="IPR037673">
    <property type="entry name" value="MSC/AndL"/>
</dbReference>
<evidence type="ECO:0000256" key="3">
    <source>
        <dbReference type="ARBA" id="ARBA00022448"/>
    </source>
</evidence>
<comment type="subcellular location">
    <subcellularLocation>
        <location evidence="10">Cell inner membrane</location>
        <topology evidence="10">Multi-pass membrane protein</topology>
    </subcellularLocation>
    <subcellularLocation>
        <location evidence="1">Cell membrane</location>
        <topology evidence="1">Multi-pass membrane protein</topology>
    </subcellularLocation>
</comment>
<evidence type="ECO:0000256" key="9">
    <source>
        <dbReference type="ARBA" id="ARBA00023303"/>
    </source>
</evidence>
<keyword evidence="6 10" id="KW-1133">Transmembrane helix</keyword>
<name>A0A420WY88_9GAMM</name>
<dbReference type="GO" id="GO:0005886">
    <property type="term" value="C:plasma membrane"/>
    <property type="evidence" value="ECO:0007669"/>
    <property type="project" value="UniProtKB-SubCell"/>
</dbReference>
<dbReference type="InterPro" id="IPR019823">
    <property type="entry name" value="Mechanosensitive_channel_CS"/>
</dbReference>
<keyword evidence="4 10" id="KW-1003">Cell membrane</keyword>
<keyword evidence="10" id="KW-0997">Cell inner membrane</keyword>
<evidence type="ECO:0000256" key="4">
    <source>
        <dbReference type="ARBA" id="ARBA00022475"/>
    </source>
</evidence>
<dbReference type="HAMAP" id="MF_00115">
    <property type="entry name" value="MscL"/>
    <property type="match status" value="1"/>
</dbReference>
<comment type="subunit">
    <text evidence="10">Homopentamer.</text>
</comment>
<accession>A0A420WY88</accession>
<evidence type="ECO:0000256" key="1">
    <source>
        <dbReference type="ARBA" id="ARBA00004651"/>
    </source>
</evidence>
<dbReference type="SUPFAM" id="SSF81330">
    <property type="entry name" value="Gated mechanosensitive channel"/>
    <property type="match status" value="1"/>
</dbReference>
<dbReference type="PRINTS" id="PR01264">
    <property type="entry name" value="MECHCHANNEL"/>
</dbReference>
<proteinExistence type="inferred from homology"/>
<dbReference type="Proteomes" id="UP000281975">
    <property type="component" value="Unassembled WGS sequence"/>
</dbReference>
<keyword evidence="3 10" id="KW-0813">Transport</keyword>
<reference evidence="11 12" key="1">
    <citation type="submission" date="2018-10" db="EMBL/GenBank/DDBJ databases">
        <title>Genomic Encyclopedia of Type Strains, Phase IV (KMG-IV): sequencing the most valuable type-strain genomes for metagenomic binning, comparative biology and taxonomic classification.</title>
        <authorList>
            <person name="Goeker M."/>
        </authorList>
    </citation>
    <scope>NUCLEOTIDE SEQUENCE [LARGE SCALE GENOMIC DNA]</scope>
    <source>
        <strain evidence="11 12">DSM 23229</strain>
    </source>
</reference>
<comment type="caution">
    <text evidence="11">The sequence shown here is derived from an EMBL/GenBank/DDBJ whole genome shotgun (WGS) entry which is preliminary data.</text>
</comment>
<organism evidence="11 12">
    <name type="scientific">Kushneria sinocarnis</name>
    <dbReference type="NCBI Taxonomy" id="595502"/>
    <lineage>
        <taxon>Bacteria</taxon>
        <taxon>Pseudomonadati</taxon>
        <taxon>Pseudomonadota</taxon>
        <taxon>Gammaproteobacteria</taxon>
        <taxon>Oceanospirillales</taxon>
        <taxon>Halomonadaceae</taxon>
        <taxon>Kushneria</taxon>
    </lineage>
</organism>
<dbReference type="InterPro" id="IPR036019">
    <property type="entry name" value="MscL_channel"/>
</dbReference>
<comment type="function">
    <text evidence="10">Channel that opens in response to stretch forces in the membrane lipid bilayer. May participate in the regulation of osmotic pressure changes within the cell.</text>
</comment>
<protein>
    <recommendedName>
        <fullName evidence="10">Large-conductance mechanosensitive channel</fullName>
    </recommendedName>
</protein>
<dbReference type="NCBIfam" id="TIGR00220">
    <property type="entry name" value="mscL"/>
    <property type="match status" value="1"/>
</dbReference>
<feature type="transmembrane region" description="Helical" evidence="10">
    <location>
        <begin position="20"/>
        <end position="40"/>
    </location>
</feature>
<keyword evidence="8 10" id="KW-0472">Membrane</keyword>
<evidence type="ECO:0000256" key="10">
    <source>
        <dbReference type="HAMAP-Rule" id="MF_00115"/>
    </source>
</evidence>
<evidence type="ECO:0000256" key="8">
    <source>
        <dbReference type="ARBA" id="ARBA00023136"/>
    </source>
</evidence>
<dbReference type="PANTHER" id="PTHR30266">
    <property type="entry name" value="MECHANOSENSITIVE CHANNEL MSCL"/>
    <property type="match status" value="1"/>
</dbReference>
<dbReference type="GO" id="GO:0008381">
    <property type="term" value="F:mechanosensitive monoatomic ion channel activity"/>
    <property type="evidence" value="ECO:0007669"/>
    <property type="project" value="UniProtKB-UniRule"/>
</dbReference>
<feature type="transmembrane region" description="Helical" evidence="10">
    <location>
        <begin position="88"/>
        <end position="110"/>
    </location>
</feature>
<dbReference type="PANTHER" id="PTHR30266:SF2">
    <property type="entry name" value="LARGE-CONDUCTANCE MECHANOSENSITIVE CHANNEL"/>
    <property type="match status" value="1"/>
</dbReference>
<keyword evidence="9 10" id="KW-0407">Ion channel</keyword>
<evidence type="ECO:0000313" key="11">
    <source>
        <dbReference type="EMBL" id="RKR06153.1"/>
    </source>
</evidence>
<evidence type="ECO:0000256" key="5">
    <source>
        <dbReference type="ARBA" id="ARBA00022692"/>
    </source>
</evidence>
<keyword evidence="7 10" id="KW-0406">Ion transport</keyword>
<evidence type="ECO:0000256" key="6">
    <source>
        <dbReference type="ARBA" id="ARBA00022989"/>
    </source>
</evidence>
<dbReference type="RefSeq" id="WP_121172347.1">
    <property type="nucleotide sequence ID" value="NZ_RBIN01000003.1"/>
</dbReference>
<feature type="transmembrane region" description="Helical" evidence="10">
    <location>
        <begin position="47"/>
        <end position="68"/>
    </location>
</feature>